<comment type="subcellular location">
    <subcellularLocation>
        <location evidence="1 8">Cell outer membrane</location>
        <topology evidence="1 8">Multi-pass membrane protein</topology>
    </subcellularLocation>
</comment>
<keyword evidence="13" id="KW-0675">Receptor</keyword>
<dbReference type="SUPFAM" id="SSF56935">
    <property type="entry name" value="Porins"/>
    <property type="match status" value="1"/>
</dbReference>
<evidence type="ECO:0000256" key="3">
    <source>
        <dbReference type="ARBA" id="ARBA00022452"/>
    </source>
</evidence>
<comment type="similarity">
    <text evidence="8 9">Belongs to the TonB-dependent receptor family.</text>
</comment>
<evidence type="ECO:0000313" key="13">
    <source>
        <dbReference type="EMBL" id="BDD02204.1"/>
    </source>
</evidence>
<organism evidence="13 14">
    <name type="scientific">Persicobacter psychrovividus</name>
    <dbReference type="NCBI Taxonomy" id="387638"/>
    <lineage>
        <taxon>Bacteria</taxon>
        <taxon>Pseudomonadati</taxon>
        <taxon>Bacteroidota</taxon>
        <taxon>Cytophagia</taxon>
        <taxon>Cytophagales</taxon>
        <taxon>Persicobacteraceae</taxon>
        <taxon>Persicobacter</taxon>
    </lineage>
</organism>
<evidence type="ECO:0000313" key="14">
    <source>
        <dbReference type="Proteomes" id="UP001354989"/>
    </source>
</evidence>
<dbReference type="InterPro" id="IPR039426">
    <property type="entry name" value="TonB-dep_rcpt-like"/>
</dbReference>
<keyword evidence="10" id="KW-0732">Signal</keyword>
<dbReference type="PANTHER" id="PTHR30069">
    <property type="entry name" value="TONB-DEPENDENT OUTER MEMBRANE RECEPTOR"/>
    <property type="match status" value="1"/>
</dbReference>
<dbReference type="Gene3D" id="2.170.130.10">
    <property type="entry name" value="TonB-dependent receptor, plug domain"/>
    <property type="match status" value="1"/>
</dbReference>
<dbReference type="Pfam" id="PF00593">
    <property type="entry name" value="TonB_dep_Rec_b-barrel"/>
    <property type="match status" value="1"/>
</dbReference>
<dbReference type="SUPFAM" id="SSF49464">
    <property type="entry name" value="Carboxypeptidase regulatory domain-like"/>
    <property type="match status" value="1"/>
</dbReference>
<dbReference type="PANTHER" id="PTHR30069:SF57">
    <property type="entry name" value="TONB-DEPENDENT RECEPTOR"/>
    <property type="match status" value="1"/>
</dbReference>
<dbReference type="PROSITE" id="PS52016">
    <property type="entry name" value="TONB_DEPENDENT_REC_3"/>
    <property type="match status" value="1"/>
</dbReference>
<evidence type="ECO:0000259" key="12">
    <source>
        <dbReference type="Pfam" id="PF07715"/>
    </source>
</evidence>
<evidence type="ECO:0000256" key="5">
    <source>
        <dbReference type="ARBA" id="ARBA00023077"/>
    </source>
</evidence>
<evidence type="ECO:0000256" key="2">
    <source>
        <dbReference type="ARBA" id="ARBA00022448"/>
    </source>
</evidence>
<keyword evidence="4 8" id="KW-0812">Transmembrane</keyword>
<evidence type="ECO:0000256" key="8">
    <source>
        <dbReference type="PROSITE-ProRule" id="PRU01360"/>
    </source>
</evidence>
<proteinExistence type="inferred from homology"/>
<evidence type="ECO:0000259" key="11">
    <source>
        <dbReference type="Pfam" id="PF00593"/>
    </source>
</evidence>
<dbReference type="Proteomes" id="UP001354989">
    <property type="component" value="Plasmid pPP7"/>
</dbReference>
<evidence type="ECO:0000256" key="6">
    <source>
        <dbReference type="ARBA" id="ARBA00023136"/>
    </source>
</evidence>
<keyword evidence="6 8" id="KW-0472">Membrane</keyword>
<evidence type="ECO:0000256" key="10">
    <source>
        <dbReference type="SAM" id="SignalP"/>
    </source>
</evidence>
<keyword evidence="5 9" id="KW-0798">TonB box</keyword>
<feature type="signal peptide" evidence="10">
    <location>
        <begin position="1"/>
        <end position="21"/>
    </location>
</feature>
<keyword evidence="13" id="KW-0614">Plasmid</keyword>
<dbReference type="Pfam" id="PF07715">
    <property type="entry name" value="Plug"/>
    <property type="match status" value="1"/>
</dbReference>
<feature type="domain" description="TonB-dependent receptor-like beta-barrel" evidence="11">
    <location>
        <begin position="321"/>
        <end position="722"/>
    </location>
</feature>
<name>A0ABN6LKU4_9BACT</name>
<feature type="chain" id="PRO_5047239236" evidence="10">
    <location>
        <begin position="22"/>
        <end position="758"/>
    </location>
</feature>
<keyword evidence="2 8" id="KW-0813">Transport</keyword>
<dbReference type="EMBL" id="AP025299">
    <property type="protein sequence ID" value="BDD02204.1"/>
    <property type="molecule type" value="Genomic_DNA"/>
</dbReference>
<dbReference type="InterPro" id="IPR036942">
    <property type="entry name" value="Beta-barrel_TonB_sf"/>
</dbReference>
<dbReference type="Gene3D" id="2.40.170.20">
    <property type="entry name" value="TonB-dependent receptor, beta-barrel domain"/>
    <property type="match status" value="1"/>
</dbReference>
<dbReference type="InterPro" id="IPR008969">
    <property type="entry name" value="CarboxyPept-like_regulatory"/>
</dbReference>
<gene>
    <name evidence="13" type="ORF">PEPS_44840</name>
</gene>
<dbReference type="InterPro" id="IPR037066">
    <property type="entry name" value="Plug_dom_sf"/>
</dbReference>
<dbReference type="InterPro" id="IPR000531">
    <property type="entry name" value="Beta-barrel_TonB"/>
</dbReference>
<feature type="domain" description="TonB-dependent receptor plug" evidence="12">
    <location>
        <begin position="121"/>
        <end position="226"/>
    </location>
</feature>
<accession>A0ABN6LKU4</accession>
<geneLocation type="plasmid" evidence="13 14">
    <name>pPP7</name>
</geneLocation>
<evidence type="ECO:0000256" key="9">
    <source>
        <dbReference type="RuleBase" id="RU003357"/>
    </source>
</evidence>
<dbReference type="InterPro" id="IPR012910">
    <property type="entry name" value="Plug_dom"/>
</dbReference>
<keyword evidence="3 8" id="KW-1134">Transmembrane beta strand</keyword>
<dbReference type="RefSeq" id="WP_338399451.1">
    <property type="nucleotide sequence ID" value="NZ_AP025299.1"/>
</dbReference>
<keyword evidence="14" id="KW-1185">Reference proteome</keyword>
<evidence type="ECO:0000256" key="1">
    <source>
        <dbReference type="ARBA" id="ARBA00004571"/>
    </source>
</evidence>
<evidence type="ECO:0000256" key="4">
    <source>
        <dbReference type="ARBA" id="ARBA00022692"/>
    </source>
</evidence>
<dbReference type="Pfam" id="PF13715">
    <property type="entry name" value="CarbopepD_reg_2"/>
    <property type="match status" value="1"/>
</dbReference>
<keyword evidence="7 8" id="KW-0998">Cell outer membrane</keyword>
<sequence length="758" mass="84797">MKSHYLFLLTILLLPFGQLHAQQKCLHGKITNEKNEPLVGITILQVGTNNATASNQKGEFDLDYSNTASPKIQIQGIGYKTSQQPIEAADGHTRKTYKIQEDILGLDQVVVTATRSAMNRKEAPVIVQVTDHKALEAVQAVSLVDGLAFQPGLFVENNCQNCGFTGVRMNGLETAYTQIVIDGRPIFSSLNAVYGLEQIPTNMIERVEVVRGGGSALYGGNAIAGTINVITKNPIQNDVEVSSNQMVNDQGARDQSYSFGANVVSDSYKSGISMQGFHRERDHWDADGDGFSEIGQMNATALNMKAFYTPSAYSKVILNAGYTYENRRGGNKFELQPHETDITEMTTHHIKNVGITYEQFTKNRKHKFSAYASNQSTDRDSYYGAGMDENAYGTTKGNNFVSGLQYVGNLDHFLGGSAIFTSGTEFLQEDLRDQMPGYNRDINQTIQQVGWYNQIDWSIIEGLKFNAGLRFDHHSEVDPIILNPRFSLLYDIQKNFQMRLGYARGFRGPQVFDEDLHITAVGGDMQMIYNAEDLDAEYSDSYTVSWDYSKSVGNNQFSLTVDGFLTRHKNAFIIEANGRDDQGNQIFERRNGAGATITGVSVAPKYAYSDKILMQAGATFQQSTFDEAVAWSEDESVAGEQSFLRTPNFYGFYTLSYMPTDRWTINLAGNYTGKMLVSHFAGYIEQDRLENVQDFFTQHIKLAYQFPVDESKMTLEAGVQNIFNQFQNDFDQGADRDAGYVYGPLRPRTYFIGLRFNI</sequence>
<reference evidence="13 14" key="1">
    <citation type="submission" date="2021-12" db="EMBL/GenBank/DDBJ databases">
        <title>Genome sequencing of bacteria with rrn-lacking chromosome and rrn-plasmid.</title>
        <authorList>
            <person name="Anda M."/>
            <person name="Iwasaki W."/>
        </authorList>
    </citation>
    <scope>NUCLEOTIDE SEQUENCE [LARGE SCALE GENOMIC DNA]</scope>
    <source>
        <strain evidence="13 14">NBRC 101262</strain>
        <plasmid evidence="13 14">pPP7</plasmid>
    </source>
</reference>
<evidence type="ECO:0000256" key="7">
    <source>
        <dbReference type="ARBA" id="ARBA00023237"/>
    </source>
</evidence>
<protein>
    <submittedName>
        <fullName evidence="13">TonB-dependent receptor</fullName>
    </submittedName>
</protein>